<name>A0A378XVG9_PAEPO</name>
<feature type="domain" description="WYL" evidence="2">
    <location>
        <begin position="143"/>
        <end position="209"/>
    </location>
</feature>
<proteinExistence type="predicted"/>
<feature type="domain" description="WCX" evidence="3">
    <location>
        <begin position="239"/>
        <end position="313"/>
    </location>
</feature>
<dbReference type="InterPro" id="IPR036390">
    <property type="entry name" value="WH_DNA-bd_sf"/>
</dbReference>
<dbReference type="Pfam" id="PF08279">
    <property type="entry name" value="HTH_11"/>
    <property type="match status" value="1"/>
</dbReference>
<dbReference type="RefSeq" id="WP_016821327.1">
    <property type="nucleotide sequence ID" value="NZ_CP025957.1"/>
</dbReference>
<reference evidence="4 5" key="1">
    <citation type="submission" date="2018-06" db="EMBL/GenBank/DDBJ databases">
        <authorList>
            <consortium name="Pathogen Informatics"/>
            <person name="Doyle S."/>
        </authorList>
    </citation>
    <scope>NUCLEOTIDE SEQUENCE [LARGE SCALE GENOMIC DNA]</scope>
    <source>
        <strain evidence="4 5">NCTC10343</strain>
    </source>
</reference>
<evidence type="ECO:0000259" key="3">
    <source>
        <dbReference type="Pfam" id="PF25583"/>
    </source>
</evidence>
<dbReference type="Proteomes" id="UP000254400">
    <property type="component" value="Unassembled WGS sequence"/>
</dbReference>
<dbReference type="InterPro" id="IPR036388">
    <property type="entry name" value="WH-like_DNA-bd_sf"/>
</dbReference>
<evidence type="ECO:0000259" key="2">
    <source>
        <dbReference type="Pfam" id="PF13280"/>
    </source>
</evidence>
<dbReference type="EMBL" id="UGSC01000001">
    <property type="protein sequence ID" value="SUA66984.1"/>
    <property type="molecule type" value="Genomic_DNA"/>
</dbReference>
<dbReference type="InterPro" id="IPR026881">
    <property type="entry name" value="WYL_dom"/>
</dbReference>
<gene>
    <name evidence="4" type="primary">pafB</name>
    <name evidence="4" type="ORF">NCTC10343_01134</name>
</gene>
<evidence type="ECO:0000313" key="4">
    <source>
        <dbReference type="EMBL" id="SUA66984.1"/>
    </source>
</evidence>
<dbReference type="PROSITE" id="PS52050">
    <property type="entry name" value="WYL"/>
    <property type="match status" value="1"/>
</dbReference>
<evidence type="ECO:0000313" key="5">
    <source>
        <dbReference type="Proteomes" id="UP000254400"/>
    </source>
</evidence>
<dbReference type="InterPro" id="IPR057727">
    <property type="entry name" value="WCX_dom"/>
</dbReference>
<dbReference type="PIRSF" id="PIRSF016838">
    <property type="entry name" value="PafC"/>
    <property type="match status" value="1"/>
</dbReference>
<dbReference type="AlphaFoldDB" id="A0A378XVG9"/>
<dbReference type="InterPro" id="IPR028349">
    <property type="entry name" value="PafC-like"/>
</dbReference>
<protein>
    <submittedName>
        <fullName evidence="4">Transcriptional regulator</fullName>
    </submittedName>
</protein>
<dbReference type="Pfam" id="PF13280">
    <property type="entry name" value="WYL"/>
    <property type="match status" value="1"/>
</dbReference>
<evidence type="ECO:0000259" key="1">
    <source>
        <dbReference type="Pfam" id="PF08279"/>
    </source>
</evidence>
<feature type="domain" description="Helix-turn-helix type 11" evidence="1">
    <location>
        <begin position="7"/>
        <end position="52"/>
    </location>
</feature>
<dbReference type="SUPFAM" id="SSF46785">
    <property type="entry name" value="Winged helix' DNA-binding domain"/>
    <property type="match status" value="1"/>
</dbReference>
<dbReference type="Gene3D" id="1.10.10.10">
    <property type="entry name" value="Winged helix-like DNA-binding domain superfamily/Winged helix DNA-binding domain"/>
    <property type="match status" value="1"/>
</dbReference>
<dbReference type="PANTHER" id="PTHR34580">
    <property type="match status" value="1"/>
</dbReference>
<accession>A0A378XVG9</accession>
<organism evidence="4 5">
    <name type="scientific">Paenibacillus polymyxa</name>
    <name type="common">Bacillus polymyxa</name>
    <dbReference type="NCBI Taxonomy" id="1406"/>
    <lineage>
        <taxon>Bacteria</taxon>
        <taxon>Bacillati</taxon>
        <taxon>Bacillota</taxon>
        <taxon>Bacilli</taxon>
        <taxon>Bacillales</taxon>
        <taxon>Paenibacillaceae</taxon>
        <taxon>Paenibacillus</taxon>
    </lineage>
</organism>
<dbReference type="InterPro" id="IPR051534">
    <property type="entry name" value="CBASS_pafABC_assoc_protein"/>
</dbReference>
<dbReference type="Pfam" id="PF25583">
    <property type="entry name" value="WCX"/>
    <property type="match status" value="1"/>
</dbReference>
<sequence>MTDRLIRLMRIITIVQANPGILARELAERCETSERTIYRDMEALSAMHIPITNMGHGKGYIFISNFALYPLNWTEEEAEAFTKLGEMMETIKPLLPPAFESAYEKVMASSQKKKMDQTSFAQEMKNIIRLGSTLDRENQPYLLRLIVLASLTQQTIEAEYSSPQNEDVSLVQVDPYCLVPQDRRFYMLGFCHKQSAMRTFRISRFRNMRILPYTFQKNTSEMEMFFKGTWSVTKGNQNIRFVVRFSADSVYRVKEEELFIKPLLKDLPDGSLLFEVTVNHDREFLDWLTSYGAEAEILEPLRYRKRMQEMLRTWGAFYFDKKAGNQE</sequence>
<dbReference type="PANTHER" id="PTHR34580:SF1">
    <property type="entry name" value="PROTEIN PAFC"/>
    <property type="match status" value="1"/>
</dbReference>
<dbReference type="GeneID" id="93349934"/>
<dbReference type="InterPro" id="IPR013196">
    <property type="entry name" value="HTH_11"/>
</dbReference>